<evidence type="ECO:0000313" key="2">
    <source>
        <dbReference type="EMBL" id="MFI9100095.1"/>
    </source>
</evidence>
<dbReference type="EMBL" id="JBITYG010000002">
    <property type="protein sequence ID" value="MFI9100095.1"/>
    <property type="molecule type" value="Genomic_DNA"/>
</dbReference>
<keyword evidence="3" id="KW-1185">Reference proteome</keyword>
<reference evidence="2 3" key="1">
    <citation type="submission" date="2024-10" db="EMBL/GenBank/DDBJ databases">
        <title>The Natural Products Discovery Center: Release of the First 8490 Sequenced Strains for Exploring Actinobacteria Biosynthetic Diversity.</title>
        <authorList>
            <person name="Kalkreuter E."/>
            <person name="Kautsar S.A."/>
            <person name="Yang D."/>
            <person name="Bader C.D."/>
            <person name="Teijaro C.N."/>
            <person name="Fluegel L."/>
            <person name="Davis C.M."/>
            <person name="Simpson J.R."/>
            <person name="Lauterbach L."/>
            <person name="Steele A.D."/>
            <person name="Gui C."/>
            <person name="Meng S."/>
            <person name="Li G."/>
            <person name="Viehrig K."/>
            <person name="Ye F."/>
            <person name="Su P."/>
            <person name="Kiefer A.F."/>
            <person name="Nichols A."/>
            <person name="Cepeda A.J."/>
            <person name="Yan W."/>
            <person name="Fan B."/>
            <person name="Jiang Y."/>
            <person name="Adhikari A."/>
            <person name="Zheng C.-J."/>
            <person name="Schuster L."/>
            <person name="Cowan T.M."/>
            <person name="Smanski M.J."/>
            <person name="Chevrette M.G."/>
            <person name="De Carvalho L.P.S."/>
            <person name="Shen B."/>
        </authorList>
    </citation>
    <scope>NUCLEOTIDE SEQUENCE [LARGE SCALE GENOMIC DNA]</scope>
    <source>
        <strain evidence="2 3">NPDC053399</strain>
    </source>
</reference>
<comment type="caution">
    <text evidence="2">The sequence shown here is derived from an EMBL/GenBank/DDBJ whole genome shotgun (WGS) entry which is preliminary data.</text>
</comment>
<evidence type="ECO:0000256" key="1">
    <source>
        <dbReference type="SAM" id="MobiDB-lite"/>
    </source>
</evidence>
<feature type="compositionally biased region" description="Basic and acidic residues" evidence="1">
    <location>
        <begin position="1"/>
        <end position="10"/>
    </location>
</feature>
<evidence type="ECO:0000313" key="3">
    <source>
        <dbReference type="Proteomes" id="UP001614394"/>
    </source>
</evidence>
<sequence length="172" mass="19167">MTASDQDHASQNRPSQDHPQGPHEINQHGAEFNANAEKLRHDEAQAHEIHTAATDALIARSRALRATLQDLHRVPTGAPEGLPAFREAFQAHYAAKQATVHPLLERHDKASVAVVRDREDGAQLLRRLDDVIAGKVAVEGMTLTTQLVLGEVDQYLLHEERDLVPWMQRSLH</sequence>
<protein>
    <recommendedName>
        <fullName evidence="4">Hemerythrin-like domain-containing protein</fullName>
    </recommendedName>
</protein>
<evidence type="ECO:0008006" key="4">
    <source>
        <dbReference type="Google" id="ProtNLM"/>
    </source>
</evidence>
<dbReference type="Proteomes" id="UP001614394">
    <property type="component" value="Unassembled WGS sequence"/>
</dbReference>
<feature type="region of interest" description="Disordered" evidence="1">
    <location>
        <begin position="1"/>
        <end position="28"/>
    </location>
</feature>
<name>A0ABW8C3W2_9ACTN</name>
<organism evidence="2 3">
    <name type="scientific">Streptomyces fildesensis</name>
    <dbReference type="NCBI Taxonomy" id="375757"/>
    <lineage>
        <taxon>Bacteria</taxon>
        <taxon>Bacillati</taxon>
        <taxon>Actinomycetota</taxon>
        <taxon>Actinomycetes</taxon>
        <taxon>Kitasatosporales</taxon>
        <taxon>Streptomycetaceae</taxon>
        <taxon>Streptomyces</taxon>
    </lineage>
</organism>
<gene>
    <name evidence="2" type="ORF">ACIGXA_06195</name>
</gene>
<dbReference type="RefSeq" id="WP_399644962.1">
    <property type="nucleotide sequence ID" value="NZ_JBITYG010000002.1"/>
</dbReference>
<accession>A0ABW8C3W2</accession>
<proteinExistence type="predicted"/>